<keyword evidence="10" id="KW-0443">Lipid metabolism</keyword>
<dbReference type="NCBIfam" id="TIGR00560">
    <property type="entry name" value="pgsA"/>
    <property type="match status" value="1"/>
</dbReference>
<evidence type="ECO:0000256" key="6">
    <source>
        <dbReference type="ARBA" id="ARBA00022516"/>
    </source>
</evidence>
<name>A0A518GXE9_9BACT</name>
<evidence type="ECO:0000256" key="1">
    <source>
        <dbReference type="ARBA" id="ARBA00004141"/>
    </source>
</evidence>
<evidence type="ECO:0000256" key="16">
    <source>
        <dbReference type="RuleBase" id="RU003750"/>
    </source>
</evidence>
<dbReference type="RefSeq" id="WP_145267653.1">
    <property type="nucleotide sequence ID" value="NZ_CP036426.1"/>
</dbReference>
<feature type="transmembrane region" description="Helical" evidence="17">
    <location>
        <begin position="21"/>
        <end position="38"/>
    </location>
</feature>
<keyword evidence="9 17" id="KW-1133">Transmembrane helix</keyword>
<dbReference type="InterPro" id="IPR050324">
    <property type="entry name" value="CDP-alcohol_PTase-I"/>
</dbReference>
<dbReference type="OrthoDB" id="9796672at2"/>
<gene>
    <name evidence="18" type="primary">pgsA_1</name>
    <name evidence="18" type="ORF">ElP_11020</name>
</gene>
<evidence type="ECO:0000313" key="19">
    <source>
        <dbReference type="Proteomes" id="UP000317835"/>
    </source>
</evidence>
<evidence type="ECO:0000256" key="7">
    <source>
        <dbReference type="ARBA" id="ARBA00022679"/>
    </source>
</evidence>
<dbReference type="EC" id="2.7.8.5" evidence="4 15"/>
<dbReference type="AlphaFoldDB" id="A0A518GXE9"/>
<evidence type="ECO:0000256" key="4">
    <source>
        <dbReference type="ARBA" id="ARBA00013170"/>
    </source>
</evidence>
<keyword evidence="19" id="KW-1185">Reference proteome</keyword>
<dbReference type="PANTHER" id="PTHR14269">
    <property type="entry name" value="CDP-DIACYLGLYCEROL--GLYCEROL-3-PHOSPHATE 3-PHOSPHATIDYLTRANSFERASE-RELATED"/>
    <property type="match status" value="1"/>
</dbReference>
<comment type="catalytic activity">
    <reaction evidence="14">
        <text>a CDP-1,2-diacyl-sn-glycerol + sn-glycerol 3-phosphate = a 1,2-diacyl-sn-glycero-3-phospho-(1'-sn-glycero-3'-phosphate) + CMP + H(+)</text>
        <dbReference type="Rhea" id="RHEA:12593"/>
        <dbReference type="ChEBI" id="CHEBI:15378"/>
        <dbReference type="ChEBI" id="CHEBI:57597"/>
        <dbReference type="ChEBI" id="CHEBI:58332"/>
        <dbReference type="ChEBI" id="CHEBI:60110"/>
        <dbReference type="ChEBI" id="CHEBI:60377"/>
        <dbReference type="EC" id="2.7.8.5"/>
    </reaction>
</comment>
<dbReference type="PIRSF" id="PIRSF000847">
    <property type="entry name" value="Phos_ph_gly_syn"/>
    <property type="match status" value="1"/>
</dbReference>
<dbReference type="InterPro" id="IPR043130">
    <property type="entry name" value="CDP-OH_PTrfase_TM_dom"/>
</dbReference>
<protein>
    <recommendedName>
        <fullName evidence="5 15">CDP-diacylglycerol--glycerol-3-phosphate 3-phosphatidyltransferase</fullName>
        <ecNumber evidence="4 15">2.7.8.5</ecNumber>
    </recommendedName>
</protein>
<comment type="pathway">
    <text evidence="2">Phospholipid metabolism; phosphatidylglycerol biosynthesis; phosphatidylglycerol from CDP-diacylglycerol: step 1/2.</text>
</comment>
<keyword evidence="12" id="KW-0594">Phospholipid biosynthesis</keyword>
<proteinExistence type="inferred from homology"/>
<evidence type="ECO:0000256" key="2">
    <source>
        <dbReference type="ARBA" id="ARBA00005042"/>
    </source>
</evidence>
<dbReference type="InterPro" id="IPR000462">
    <property type="entry name" value="CDP-OH_P_trans"/>
</dbReference>
<evidence type="ECO:0000256" key="14">
    <source>
        <dbReference type="ARBA" id="ARBA00048586"/>
    </source>
</evidence>
<reference evidence="18 19" key="1">
    <citation type="submission" date="2019-02" db="EMBL/GenBank/DDBJ databases">
        <title>Deep-cultivation of Planctomycetes and their phenomic and genomic characterization uncovers novel biology.</title>
        <authorList>
            <person name="Wiegand S."/>
            <person name="Jogler M."/>
            <person name="Boedeker C."/>
            <person name="Pinto D."/>
            <person name="Vollmers J."/>
            <person name="Rivas-Marin E."/>
            <person name="Kohn T."/>
            <person name="Peeters S.H."/>
            <person name="Heuer A."/>
            <person name="Rast P."/>
            <person name="Oberbeckmann S."/>
            <person name="Bunk B."/>
            <person name="Jeske O."/>
            <person name="Meyerdierks A."/>
            <person name="Storesund J.E."/>
            <person name="Kallscheuer N."/>
            <person name="Luecker S."/>
            <person name="Lage O.M."/>
            <person name="Pohl T."/>
            <person name="Merkel B.J."/>
            <person name="Hornburger P."/>
            <person name="Mueller R.-W."/>
            <person name="Bruemmer F."/>
            <person name="Labrenz M."/>
            <person name="Spormann A.M."/>
            <person name="Op den Camp H."/>
            <person name="Overmann J."/>
            <person name="Amann R."/>
            <person name="Jetten M.S.M."/>
            <person name="Mascher T."/>
            <person name="Medema M.H."/>
            <person name="Devos D.P."/>
            <person name="Kaster A.-K."/>
            <person name="Ovreas L."/>
            <person name="Rohde M."/>
            <person name="Galperin M.Y."/>
            <person name="Jogler C."/>
        </authorList>
    </citation>
    <scope>NUCLEOTIDE SEQUENCE [LARGE SCALE GENOMIC DNA]</scope>
    <source>
        <strain evidence="18 19">ElP</strain>
    </source>
</reference>
<dbReference type="GO" id="GO:0046474">
    <property type="term" value="P:glycerophospholipid biosynthetic process"/>
    <property type="evidence" value="ECO:0007669"/>
    <property type="project" value="TreeGrafter"/>
</dbReference>
<comment type="similarity">
    <text evidence="3 16">Belongs to the CDP-alcohol phosphatidyltransferase class-I family.</text>
</comment>
<dbReference type="GO" id="GO:0008444">
    <property type="term" value="F:CDP-diacylglycerol-glycerol-3-phosphate 3-phosphatidyltransferase activity"/>
    <property type="evidence" value="ECO:0007669"/>
    <property type="project" value="UniProtKB-UniRule"/>
</dbReference>
<sequence length="201" mass="21402">MSVEAGPSTAKKTVGIVNIPNALSVARLFLGAAALWLIEADRYGWALVVFLIAAITDTLDGYVARLLDQATAFGRQLDPMIDKLLIASVLIFLVAEPESGVSAWMASVIVIRELVIQWLRSMMEGRGVAFGSKWAGKMKTVLQCAAIVASLLALSLGTGAPGWVSIARDGLLWAAVLLTIYSGIEYFVAAAPRLREGRPAS</sequence>
<evidence type="ECO:0000256" key="11">
    <source>
        <dbReference type="ARBA" id="ARBA00023136"/>
    </source>
</evidence>
<dbReference type="KEGG" id="tpla:ElP_11020"/>
<dbReference type="GO" id="GO:0016020">
    <property type="term" value="C:membrane"/>
    <property type="evidence" value="ECO:0007669"/>
    <property type="project" value="UniProtKB-SubCell"/>
</dbReference>
<feature type="transmembrane region" description="Helical" evidence="17">
    <location>
        <begin position="140"/>
        <end position="164"/>
    </location>
</feature>
<dbReference type="Gene3D" id="1.20.120.1760">
    <property type="match status" value="1"/>
</dbReference>
<dbReference type="EMBL" id="CP036426">
    <property type="protein sequence ID" value="QDV33259.1"/>
    <property type="molecule type" value="Genomic_DNA"/>
</dbReference>
<dbReference type="PROSITE" id="PS00379">
    <property type="entry name" value="CDP_ALCOHOL_P_TRANSF"/>
    <property type="match status" value="1"/>
</dbReference>
<keyword evidence="11 17" id="KW-0472">Membrane</keyword>
<keyword evidence="6" id="KW-0444">Lipid biosynthesis</keyword>
<evidence type="ECO:0000256" key="10">
    <source>
        <dbReference type="ARBA" id="ARBA00023098"/>
    </source>
</evidence>
<evidence type="ECO:0000256" key="17">
    <source>
        <dbReference type="SAM" id="Phobius"/>
    </source>
</evidence>
<dbReference type="InterPro" id="IPR004570">
    <property type="entry name" value="Phosphatidylglycerol_P_synth"/>
</dbReference>
<comment type="subcellular location">
    <subcellularLocation>
        <location evidence="1">Membrane</location>
        <topology evidence="1">Multi-pass membrane protein</topology>
    </subcellularLocation>
</comment>
<feature type="transmembrane region" description="Helical" evidence="17">
    <location>
        <begin position="44"/>
        <end position="67"/>
    </location>
</feature>
<dbReference type="InterPro" id="IPR048254">
    <property type="entry name" value="CDP_ALCOHOL_P_TRANSF_CS"/>
</dbReference>
<keyword evidence="8 17" id="KW-0812">Transmembrane</keyword>
<evidence type="ECO:0000313" key="18">
    <source>
        <dbReference type="EMBL" id="QDV33259.1"/>
    </source>
</evidence>
<accession>A0A518GXE9</accession>
<evidence type="ECO:0000256" key="15">
    <source>
        <dbReference type="NCBIfam" id="TIGR00560"/>
    </source>
</evidence>
<evidence type="ECO:0000256" key="8">
    <source>
        <dbReference type="ARBA" id="ARBA00022692"/>
    </source>
</evidence>
<keyword evidence="13" id="KW-1208">Phospholipid metabolism</keyword>
<dbReference type="Pfam" id="PF01066">
    <property type="entry name" value="CDP-OH_P_transf"/>
    <property type="match status" value="1"/>
</dbReference>
<evidence type="ECO:0000256" key="9">
    <source>
        <dbReference type="ARBA" id="ARBA00022989"/>
    </source>
</evidence>
<feature type="transmembrane region" description="Helical" evidence="17">
    <location>
        <begin position="170"/>
        <end position="189"/>
    </location>
</feature>
<keyword evidence="7 16" id="KW-0808">Transferase</keyword>
<organism evidence="18 19">
    <name type="scientific">Tautonia plasticadhaerens</name>
    <dbReference type="NCBI Taxonomy" id="2527974"/>
    <lineage>
        <taxon>Bacteria</taxon>
        <taxon>Pseudomonadati</taxon>
        <taxon>Planctomycetota</taxon>
        <taxon>Planctomycetia</taxon>
        <taxon>Isosphaerales</taxon>
        <taxon>Isosphaeraceae</taxon>
        <taxon>Tautonia</taxon>
    </lineage>
</organism>
<evidence type="ECO:0000256" key="12">
    <source>
        <dbReference type="ARBA" id="ARBA00023209"/>
    </source>
</evidence>
<evidence type="ECO:0000256" key="5">
    <source>
        <dbReference type="ARBA" id="ARBA00014944"/>
    </source>
</evidence>
<dbReference type="Proteomes" id="UP000317835">
    <property type="component" value="Chromosome"/>
</dbReference>
<dbReference type="PANTHER" id="PTHR14269:SF62">
    <property type="entry name" value="CDP-DIACYLGLYCEROL--GLYCEROL-3-PHOSPHATE 3-PHOSPHATIDYLTRANSFERASE 1, CHLOROPLASTIC"/>
    <property type="match status" value="1"/>
</dbReference>
<evidence type="ECO:0000256" key="13">
    <source>
        <dbReference type="ARBA" id="ARBA00023264"/>
    </source>
</evidence>
<evidence type="ECO:0000256" key="3">
    <source>
        <dbReference type="ARBA" id="ARBA00010441"/>
    </source>
</evidence>